<dbReference type="SUPFAM" id="SSF56176">
    <property type="entry name" value="FAD-binding/transporter-associated domain-like"/>
    <property type="match status" value="1"/>
</dbReference>
<feature type="domain" description="FAD-binding PCMH-type" evidence="5">
    <location>
        <begin position="35"/>
        <end position="214"/>
    </location>
</feature>
<dbReference type="PANTHER" id="PTHR42934:SF1">
    <property type="entry name" value="GLYCOLATE OXIDASE SUBUNIT GLCD"/>
    <property type="match status" value="1"/>
</dbReference>
<evidence type="ECO:0000256" key="1">
    <source>
        <dbReference type="ARBA" id="ARBA00001974"/>
    </source>
</evidence>
<evidence type="ECO:0000256" key="2">
    <source>
        <dbReference type="ARBA" id="ARBA00022630"/>
    </source>
</evidence>
<evidence type="ECO:0000313" key="7">
    <source>
        <dbReference type="Proteomes" id="UP000177187"/>
    </source>
</evidence>
<accession>A0A1F5F555</accession>
<comment type="caution">
    <text evidence="6">The sequence shown here is derived from an EMBL/GenBank/DDBJ whole genome shotgun (WGS) entry which is preliminary data.</text>
</comment>
<dbReference type="InterPro" id="IPR016171">
    <property type="entry name" value="Vanillyl_alc_oxidase_C-sub2"/>
</dbReference>
<evidence type="ECO:0000256" key="3">
    <source>
        <dbReference type="ARBA" id="ARBA00022827"/>
    </source>
</evidence>
<dbReference type="InterPro" id="IPR004113">
    <property type="entry name" value="FAD-bd_oxidored_4_C"/>
</dbReference>
<dbReference type="SUPFAM" id="SSF55103">
    <property type="entry name" value="FAD-linked oxidases, C-terminal domain"/>
    <property type="match status" value="1"/>
</dbReference>
<dbReference type="Gene3D" id="1.10.45.10">
    <property type="entry name" value="Vanillyl-alcohol Oxidase, Chain A, domain 4"/>
    <property type="match status" value="1"/>
</dbReference>
<dbReference type="InterPro" id="IPR016164">
    <property type="entry name" value="FAD-linked_Oxase-like_C"/>
</dbReference>
<dbReference type="Proteomes" id="UP000177187">
    <property type="component" value="Unassembled WGS sequence"/>
</dbReference>
<protein>
    <submittedName>
        <fullName evidence="6">2-hydroxy-acid oxidase</fullName>
    </submittedName>
</protein>
<dbReference type="Gene3D" id="3.30.465.10">
    <property type="match status" value="1"/>
</dbReference>
<dbReference type="InterPro" id="IPR036318">
    <property type="entry name" value="FAD-bd_PCMH-like_sf"/>
</dbReference>
<dbReference type="Pfam" id="PF02913">
    <property type="entry name" value="FAD-oxidase_C"/>
    <property type="match status" value="1"/>
</dbReference>
<dbReference type="AlphaFoldDB" id="A0A1F5F555"/>
<sequence>MNARDIEKLREIVGEENARSSPADLYIYGADASVHAARPDLVLVPGKTEEVQAILRYANAKKIPVIPRGAGSGMSGHAVPIDGGIVLDMKRMNRILEIRPQDILCRVQPGVVDDDLNKALKPYGFMYPPAPASSCIATIGGEIANNASGTRSVKYGATRDSVLGMKVVLASGELVKLGANTNVEASGYQLERLMVGSEGTLGVIVEATMKIVPIPKIRCLGIACYNKLADAGHAVSEIIASGCSASMIELMDNVAITAVNETQNLGLPDVEAIILFEAEGRVKDAVQAEIDAIQAACEKHGGFNIETSYDAKERTRIFAGRKKLFSSLSRYKEGYACTSLADDMAVPYSRMADLAGKIHEVAARNNIIMSAYGHCGSGCMHTKILMDVTKKAQWEDARRAVAEIYDYVHSVGGTTSAEHGIGLSKAPAFKKEKADSLELQRAVKRAFDPNNILNPHKLFDAPDDWVTATELRYPVGSVREP</sequence>
<keyword evidence="2" id="KW-0285">Flavoprotein</keyword>
<keyword evidence="3" id="KW-0274">FAD</keyword>
<evidence type="ECO:0000313" key="6">
    <source>
        <dbReference type="EMBL" id="OGD74740.1"/>
    </source>
</evidence>
<gene>
    <name evidence="6" type="ORF">A2Y64_08880</name>
</gene>
<organism evidence="6 7">
    <name type="scientific">Candidatus Coatesbacteria bacterium RBG_13_66_14</name>
    <dbReference type="NCBI Taxonomy" id="1817816"/>
    <lineage>
        <taxon>Bacteria</taxon>
        <taxon>Candidatus Coatesiibacteriota</taxon>
    </lineage>
</organism>
<dbReference type="PROSITE" id="PS51387">
    <property type="entry name" value="FAD_PCMH"/>
    <property type="match status" value="1"/>
</dbReference>
<dbReference type="Pfam" id="PF01565">
    <property type="entry name" value="FAD_binding_4"/>
    <property type="match status" value="1"/>
</dbReference>
<dbReference type="FunFam" id="1.10.45.10:FF:000001">
    <property type="entry name" value="D-lactate dehydrogenase mitochondrial"/>
    <property type="match status" value="1"/>
</dbReference>
<dbReference type="InterPro" id="IPR051914">
    <property type="entry name" value="FAD-linked_OxidoTrans_Type4"/>
</dbReference>
<dbReference type="InterPro" id="IPR006094">
    <property type="entry name" value="Oxid_FAD_bind_N"/>
</dbReference>
<proteinExistence type="predicted"/>
<reference evidence="6 7" key="1">
    <citation type="journal article" date="2016" name="Nat. Commun.">
        <title>Thousands of microbial genomes shed light on interconnected biogeochemical processes in an aquifer system.</title>
        <authorList>
            <person name="Anantharaman K."/>
            <person name="Brown C.T."/>
            <person name="Hug L.A."/>
            <person name="Sharon I."/>
            <person name="Castelle C.J."/>
            <person name="Probst A.J."/>
            <person name="Thomas B.C."/>
            <person name="Singh A."/>
            <person name="Wilkins M.J."/>
            <person name="Karaoz U."/>
            <person name="Brodie E.L."/>
            <person name="Williams K.H."/>
            <person name="Hubbard S.S."/>
            <person name="Banfield J.F."/>
        </authorList>
    </citation>
    <scope>NUCLEOTIDE SEQUENCE [LARGE SCALE GENOMIC DNA]</scope>
</reference>
<dbReference type="GO" id="GO:0071949">
    <property type="term" value="F:FAD binding"/>
    <property type="evidence" value="ECO:0007669"/>
    <property type="project" value="InterPro"/>
</dbReference>
<dbReference type="PANTHER" id="PTHR42934">
    <property type="entry name" value="GLYCOLATE OXIDASE SUBUNIT GLCD"/>
    <property type="match status" value="1"/>
</dbReference>
<comment type="cofactor">
    <cofactor evidence="1">
        <name>FAD</name>
        <dbReference type="ChEBI" id="CHEBI:57692"/>
    </cofactor>
</comment>
<dbReference type="InterPro" id="IPR016166">
    <property type="entry name" value="FAD-bd_PCMH"/>
</dbReference>
<evidence type="ECO:0000256" key="4">
    <source>
        <dbReference type="ARBA" id="ARBA00023002"/>
    </source>
</evidence>
<dbReference type="Gene3D" id="3.30.70.2740">
    <property type="match status" value="1"/>
</dbReference>
<dbReference type="GO" id="GO:0016491">
    <property type="term" value="F:oxidoreductase activity"/>
    <property type="evidence" value="ECO:0007669"/>
    <property type="project" value="UniProtKB-KW"/>
</dbReference>
<evidence type="ECO:0000259" key="5">
    <source>
        <dbReference type="PROSITE" id="PS51387"/>
    </source>
</evidence>
<dbReference type="STRING" id="1817816.A2Y64_08880"/>
<dbReference type="InterPro" id="IPR016169">
    <property type="entry name" value="FAD-bd_PCMH_sub2"/>
</dbReference>
<name>A0A1F5F555_9BACT</name>
<dbReference type="EMBL" id="MFAF01000095">
    <property type="protein sequence ID" value="OGD74740.1"/>
    <property type="molecule type" value="Genomic_DNA"/>
</dbReference>
<keyword evidence="4" id="KW-0560">Oxidoreductase</keyword>